<evidence type="ECO:0000256" key="3">
    <source>
        <dbReference type="ARBA" id="ARBA00023125"/>
    </source>
</evidence>
<dbReference type="SUPFAM" id="SSF101936">
    <property type="entry name" value="DNA-binding pseudobarrel domain"/>
    <property type="match status" value="2"/>
</dbReference>
<dbReference type="InterPro" id="IPR015300">
    <property type="entry name" value="DNA-bd_pseudobarrel_sf"/>
</dbReference>
<protein>
    <submittedName>
        <fullName evidence="8">B3 domain-containing protein REM16</fullName>
    </submittedName>
</protein>
<dbReference type="Pfam" id="PF02362">
    <property type="entry name" value="B3"/>
    <property type="match status" value="2"/>
</dbReference>
<dbReference type="PANTHER" id="PTHR31391:SF157">
    <property type="entry name" value="B3 DOMAIN-CONTAINING PROTEIN REM16"/>
    <property type="match status" value="1"/>
</dbReference>
<dbReference type="InterPro" id="IPR044837">
    <property type="entry name" value="REM16-like"/>
</dbReference>
<evidence type="ECO:0000256" key="2">
    <source>
        <dbReference type="ARBA" id="ARBA00023015"/>
    </source>
</evidence>
<dbReference type="CDD" id="cd10017">
    <property type="entry name" value="B3_DNA"/>
    <property type="match status" value="2"/>
</dbReference>
<dbReference type="PROSITE" id="PS50863">
    <property type="entry name" value="B3"/>
    <property type="match status" value="2"/>
</dbReference>
<feature type="domain" description="TF-B3" evidence="7">
    <location>
        <begin position="256"/>
        <end position="354"/>
    </location>
</feature>
<keyword evidence="3" id="KW-0238">DNA-binding</keyword>
<dbReference type="GO" id="GO:0005634">
    <property type="term" value="C:nucleus"/>
    <property type="evidence" value="ECO:0007669"/>
    <property type="project" value="UniProtKB-SubCell"/>
</dbReference>
<comment type="subcellular location">
    <subcellularLocation>
        <location evidence="1">Nucleus</location>
    </subcellularLocation>
</comment>
<evidence type="ECO:0000313" key="9">
    <source>
        <dbReference type="Proteomes" id="UP001604277"/>
    </source>
</evidence>
<name>A0ABD1P5G4_9LAMI</name>
<dbReference type="InterPro" id="IPR003340">
    <property type="entry name" value="B3_DNA-bd"/>
</dbReference>
<evidence type="ECO:0000256" key="5">
    <source>
        <dbReference type="ARBA" id="ARBA00023242"/>
    </source>
</evidence>
<dbReference type="GO" id="GO:0003677">
    <property type="term" value="F:DNA binding"/>
    <property type="evidence" value="ECO:0007669"/>
    <property type="project" value="UniProtKB-KW"/>
</dbReference>
<dbReference type="AlphaFoldDB" id="A0ABD1P5G4"/>
<comment type="caution">
    <text evidence="8">The sequence shown here is derived from an EMBL/GenBank/DDBJ whole genome shotgun (WGS) entry which is preliminary data.</text>
</comment>
<gene>
    <name evidence="8" type="ORF">Fot_55135</name>
</gene>
<organism evidence="8 9">
    <name type="scientific">Forsythia ovata</name>
    <dbReference type="NCBI Taxonomy" id="205694"/>
    <lineage>
        <taxon>Eukaryota</taxon>
        <taxon>Viridiplantae</taxon>
        <taxon>Streptophyta</taxon>
        <taxon>Embryophyta</taxon>
        <taxon>Tracheophyta</taxon>
        <taxon>Spermatophyta</taxon>
        <taxon>Magnoliopsida</taxon>
        <taxon>eudicotyledons</taxon>
        <taxon>Gunneridae</taxon>
        <taxon>Pentapetalae</taxon>
        <taxon>asterids</taxon>
        <taxon>lamiids</taxon>
        <taxon>Lamiales</taxon>
        <taxon>Oleaceae</taxon>
        <taxon>Forsythieae</taxon>
        <taxon>Forsythia</taxon>
    </lineage>
</organism>
<dbReference type="Gene3D" id="2.40.330.10">
    <property type="entry name" value="DNA-binding pseudobarrel domain"/>
    <property type="match status" value="2"/>
</dbReference>
<evidence type="ECO:0000313" key="8">
    <source>
        <dbReference type="EMBL" id="KAL2459117.1"/>
    </source>
</evidence>
<dbReference type="EMBL" id="JBFOLJ010000024">
    <property type="protein sequence ID" value="KAL2459117.1"/>
    <property type="molecule type" value="Genomic_DNA"/>
</dbReference>
<proteinExistence type="predicted"/>
<evidence type="ECO:0000259" key="7">
    <source>
        <dbReference type="PROSITE" id="PS50863"/>
    </source>
</evidence>
<keyword evidence="9" id="KW-1185">Reference proteome</keyword>
<feature type="domain" description="TF-B3" evidence="7">
    <location>
        <begin position="29"/>
        <end position="122"/>
    </location>
</feature>
<reference evidence="9" key="1">
    <citation type="submission" date="2024-07" db="EMBL/GenBank/DDBJ databases">
        <title>Two chromosome-level genome assemblies of Korean endemic species Abeliophyllum distichum and Forsythia ovata (Oleaceae).</title>
        <authorList>
            <person name="Jang H."/>
        </authorList>
    </citation>
    <scope>NUCLEOTIDE SEQUENCE [LARGE SCALE GENOMIC DNA]</scope>
</reference>
<evidence type="ECO:0000256" key="1">
    <source>
        <dbReference type="ARBA" id="ARBA00004123"/>
    </source>
</evidence>
<feature type="compositionally biased region" description="Polar residues" evidence="6">
    <location>
        <begin position="178"/>
        <end position="191"/>
    </location>
</feature>
<feature type="region of interest" description="Disordered" evidence="6">
    <location>
        <begin position="167"/>
        <end position="212"/>
    </location>
</feature>
<evidence type="ECO:0000256" key="4">
    <source>
        <dbReference type="ARBA" id="ARBA00023163"/>
    </source>
</evidence>
<dbReference type="SMART" id="SM01019">
    <property type="entry name" value="B3"/>
    <property type="match status" value="2"/>
</dbReference>
<evidence type="ECO:0000256" key="6">
    <source>
        <dbReference type="SAM" id="MobiDB-lite"/>
    </source>
</evidence>
<dbReference type="Proteomes" id="UP001604277">
    <property type="component" value="Unassembled WGS sequence"/>
</dbReference>
<sequence>MCYFCRKMGDGCMDCRRREEDLYWSRFQTVQFFQILSGPFDQQLAIPKKFTNNVREKLGGTVTLKGPSGHIWDVGLTTDRDTFVLQQGWKVFIEDHFLQENDLLMFKYNGNSRFDVLMFDQSSFCEKEASYFVKKCAHTEIESSRKRKKNMPEIIEDTDELFNESSDDVVEYRPVNKPRNNAAKTPTSSRLPTRANAKPRRGNKNSFDVEGKRGSSNKICGYPMQLTSCRRAVTQQEKEKAEEKANAHAASLKNSFIVIMRPSHVYKGFYMSFPAEWSRVHLRQKSQDVVLRLEENAWKARYHHKKGGYSGGLIGGWKKFVLDNFLEEFDVCLFHLAGGINDGIIFDVSIFRVVEDVIPPSRVSREP</sequence>
<dbReference type="PANTHER" id="PTHR31391">
    <property type="entry name" value="B3 DOMAIN-CONTAINING PROTEIN OS11G0197600-RELATED"/>
    <property type="match status" value="1"/>
</dbReference>
<keyword evidence="4" id="KW-0804">Transcription</keyword>
<accession>A0ABD1P5G4</accession>
<keyword evidence="2" id="KW-0805">Transcription regulation</keyword>
<keyword evidence="5" id="KW-0539">Nucleus</keyword>